<evidence type="ECO:0000256" key="3">
    <source>
        <dbReference type="PROSITE-ProRule" id="PRU00023"/>
    </source>
</evidence>
<evidence type="ECO:0000313" key="5">
    <source>
        <dbReference type="EMBL" id="KAF1934713.1"/>
    </source>
</evidence>
<dbReference type="InterPro" id="IPR001810">
    <property type="entry name" value="F-box_dom"/>
</dbReference>
<keyword evidence="6" id="KW-1185">Reference proteome</keyword>
<dbReference type="SUPFAM" id="SSF81383">
    <property type="entry name" value="F-box domain"/>
    <property type="match status" value="1"/>
</dbReference>
<dbReference type="Pfam" id="PF12937">
    <property type="entry name" value="F-box-like"/>
    <property type="match status" value="1"/>
</dbReference>
<dbReference type="Proteomes" id="UP000800038">
    <property type="component" value="Unassembled WGS sequence"/>
</dbReference>
<dbReference type="PROSITE" id="PS50297">
    <property type="entry name" value="ANK_REP_REGION"/>
    <property type="match status" value="1"/>
</dbReference>
<accession>A0A6A5S473</accession>
<dbReference type="EMBL" id="ML976394">
    <property type="protein sequence ID" value="KAF1934713.1"/>
    <property type="molecule type" value="Genomic_DNA"/>
</dbReference>
<dbReference type="PROSITE" id="PS50088">
    <property type="entry name" value="ANK_REPEAT"/>
    <property type="match status" value="2"/>
</dbReference>
<keyword evidence="1" id="KW-0677">Repeat</keyword>
<dbReference type="InterPro" id="IPR036770">
    <property type="entry name" value="Ankyrin_rpt-contain_sf"/>
</dbReference>
<keyword evidence="2 3" id="KW-0040">ANK repeat</keyword>
<feature type="non-terminal residue" evidence="5">
    <location>
        <position position="137"/>
    </location>
</feature>
<dbReference type="SMART" id="SM00248">
    <property type="entry name" value="ANK"/>
    <property type="match status" value="2"/>
</dbReference>
<dbReference type="OrthoDB" id="4772757at2759"/>
<protein>
    <submittedName>
        <fullName evidence="5">Ankyrin</fullName>
    </submittedName>
</protein>
<dbReference type="PANTHER" id="PTHR24198:SF185">
    <property type="entry name" value="ANKYRIN-3"/>
    <property type="match status" value="1"/>
</dbReference>
<evidence type="ECO:0000259" key="4">
    <source>
        <dbReference type="PROSITE" id="PS50181"/>
    </source>
</evidence>
<feature type="repeat" description="ANK" evidence="3">
    <location>
        <begin position="50"/>
        <end position="82"/>
    </location>
</feature>
<dbReference type="InterPro" id="IPR036047">
    <property type="entry name" value="F-box-like_dom_sf"/>
</dbReference>
<dbReference type="GO" id="GO:0005737">
    <property type="term" value="C:cytoplasm"/>
    <property type="evidence" value="ECO:0007669"/>
    <property type="project" value="TreeGrafter"/>
</dbReference>
<dbReference type="AlphaFoldDB" id="A0A6A5S473"/>
<organism evidence="5 6">
    <name type="scientific">Clathrospora elynae</name>
    <dbReference type="NCBI Taxonomy" id="706981"/>
    <lineage>
        <taxon>Eukaryota</taxon>
        <taxon>Fungi</taxon>
        <taxon>Dikarya</taxon>
        <taxon>Ascomycota</taxon>
        <taxon>Pezizomycotina</taxon>
        <taxon>Dothideomycetes</taxon>
        <taxon>Pleosporomycetidae</taxon>
        <taxon>Pleosporales</taxon>
        <taxon>Diademaceae</taxon>
        <taxon>Clathrospora</taxon>
    </lineage>
</organism>
<dbReference type="Pfam" id="PF12796">
    <property type="entry name" value="Ank_2"/>
    <property type="match status" value="1"/>
</dbReference>
<evidence type="ECO:0000313" key="6">
    <source>
        <dbReference type="Proteomes" id="UP000800038"/>
    </source>
</evidence>
<dbReference type="Gene3D" id="1.25.40.20">
    <property type="entry name" value="Ankyrin repeat-containing domain"/>
    <property type="match status" value="1"/>
</dbReference>
<name>A0A6A5S473_9PLEO</name>
<feature type="domain" description="F-box" evidence="4">
    <location>
        <begin position="1"/>
        <end position="46"/>
    </location>
</feature>
<dbReference type="PROSITE" id="PS50181">
    <property type="entry name" value="FBOX"/>
    <property type="match status" value="1"/>
</dbReference>
<feature type="repeat" description="ANK" evidence="3">
    <location>
        <begin position="83"/>
        <end position="115"/>
    </location>
</feature>
<gene>
    <name evidence="5" type="ORF">EJ02DRAFT_325179</name>
</gene>
<evidence type="ECO:0000256" key="2">
    <source>
        <dbReference type="ARBA" id="ARBA00023043"/>
    </source>
</evidence>
<dbReference type="SUPFAM" id="SSF48403">
    <property type="entry name" value="Ankyrin repeat"/>
    <property type="match status" value="1"/>
</dbReference>
<evidence type="ECO:0000256" key="1">
    <source>
        <dbReference type="ARBA" id="ARBA00022737"/>
    </source>
</evidence>
<reference evidence="5" key="1">
    <citation type="journal article" date="2020" name="Stud. Mycol.">
        <title>101 Dothideomycetes genomes: a test case for predicting lifestyles and emergence of pathogens.</title>
        <authorList>
            <person name="Haridas S."/>
            <person name="Albert R."/>
            <person name="Binder M."/>
            <person name="Bloem J."/>
            <person name="Labutti K."/>
            <person name="Salamov A."/>
            <person name="Andreopoulos B."/>
            <person name="Baker S."/>
            <person name="Barry K."/>
            <person name="Bills G."/>
            <person name="Bluhm B."/>
            <person name="Cannon C."/>
            <person name="Castanera R."/>
            <person name="Culley D."/>
            <person name="Daum C."/>
            <person name="Ezra D."/>
            <person name="Gonzalez J."/>
            <person name="Henrissat B."/>
            <person name="Kuo A."/>
            <person name="Liang C."/>
            <person name="Lipzen A."/>
            <person name="Lutzoni F."/>
            <person name="Magnuson J."/>
            <person name="Mondo S."/>
            <person name="Nolan M."/>
            <person name="Ohm R."/>
            <person name="Pangilinan J."/>
            <person name="Park H.-J."/>
            <person name="Ramirez L."/>
            <person name="Alfaro M."/>
            <person name="Sun H."/>
            <person name="Tritt A."/>
            <person name="Yoshinaga Y."/>
            <person name="Zwiers L.-H."/>
            <person name="Turgeon B."/>
            <person name="Goodwin S."/>
            <person name="Spatafora J."/>
            <person name="Crous P."/>
            <person name="Grigoriev I."/>
        </authorList>
    </citation>
    <scope>NUCLEOTIDE SEQUENCE</scope>
    <source>
        <strain evidence="5">CBS 161.51</strain>
    </source>
</reference>
<dbReference type="PANTHER" id="PTHR24198">
    <property type="entry name" value="ANKYRIN REPEAT AND PROTEIN KINASE DOMAIN-CONTAINING PROTEIN"/>
    <property type="match status" value="1"/>
</dbReference>
<sequence>MPLLDLPNELLLKISENLESERDINAIAQANRRLYCLLDSYLYRYNIQQSGSSALLWAARHGQEATAHKLLREKANIQATNHDDQAPLLLAVENGHTQVVKLLLDKGDNVNEQGRSYGNALQAASAGGYTAVVHGII</sequence>
<proteinExistence type="predicted"/>
<dbReference type="InterPro" id="IPR002110">
    <property type="entry name" value="Ankyrin_rpt"/>
</dbReference>